<dbReference type="AlphaFoldDB" id="A0A0P1EXC4"/>
<dbReference type="PANTHER" id="PTHR43298">
    <property type="entry name" value="MULTIDRUG RESISTANCE PROTEIN NORM-RELATED"/>
    <property type="match status" value="1"/>
</dbReference>
<feature type="transmembrane region" description="Helical" evidence="10">
    <location>
        <begin position="99"/>
        <end position="116"/>
    </location>
</feature>
<sequence length="456" mass="47688">MEQTIPQPQAHSVSEHVRRTLVLGLPLIGSHLAQTAVGIVDTIMLGWYSIAALAASVLGSTLFFTVFIIGSGFSAAALPKVAAAQDDPQRVRRITRMTLWLGLAFALLTYPIFFFAEPLLLMLRQDADVAAGAQDYLRIAGLGMVPAMIVAGLRSHLAGLERTAVVLWATLGAAAVNAFLNWVLIFGNLGAPELGLVGAAYASLSVHAVMATVLAIYAVRGPAMAQFEVFVRFWRADWLEAREIFALGWPISLTLLAESGLFMASGLIIGTLGAVPLAAHGIALQITSATFMVHLGLSAAVTVRAGTAYARGDGAALRKVAQAGLILATLVVALTVAAFFGVPGVMVRGFVDASDPAFPAILSLGVTLLMVAALFQVADAAQVMALGLLRGVQDTRRPMVFAVIGYWGVGVPCSYVLGLPLGLGPAGVWLGLAIGLSVAGALMTRRFLRHPLMQGA</sequence>
<feature type="transmembrane region" description="Helical" evidence="10">
    <location>
        <begin position="244"/>
        <end position="270"/>
    </location>
</feature>
<dbReference type="eggNOG" id="COG0534">
    <property type="taxonomic scope" value="Bacteria"/>
</dbReference>
<dbReference type="STRING" id="266809.PM03_04885"/>
<evidence type="ECO:0000256" key="3">
    <source>
        <dbReference type="ARBA" id="ARBA00022449"/>
    </source>
</evidence>
<evidence type="ECO:0000256" key="6">
    <source>
        <dbReference type="ARBA" id="ARBA00022989"/>
    </source>
</evidence>
<keyword evidence="3" id="KW-0050">Antiport</keyword>
<feature type="transmembrane region" description="Helical" evidence="10">
    <location>
        <begin position="324"/>
        <end position="345"/>
    </location>
</feature>
<gene>
    <name evidence="11" type="primary">norM_1</name>
    <name evidence="11" type="ORF">THS5294_00908</name>
</gene>
<keyword evidence="5 10" id="KW-0812">Transmembrane</keyword>
<feature type="transmembrane region" description="Helical" evidence="10">
    <location>
        <begin position="199"/>
        <end position="223"/>
    </location>
</feature>
<dbReference type="GO" id="GO:0042910">
    <property type="term" value="F:xenobiotic transmembrane transporter activity"/>
    <property type="evidence" value="ECO:0007669"/>
    <property type="project" value="InterPro"/>
</dbReference>
<feature type="transmembrane region" description="Helical" evidence="10">
    <location>
        <begin position="136"/>
        <end position="153"/>
    </location>
</feature>
<keyword evidence="4" id="KW-1003">Cell membrane</keyword>
<dbReference type="CDD" id="cd13131">
    <property type="entry name" value="MATE_NorM_like"/>
    <property type="match status" value="1"/>
</dbReference>
<evidence type="ECO:0000256" key="5">
    <source>
        <dbReference type="ARBA" id="ARBA00022692"/>
    </source>
</evidence>
<dbReference type="Proteomes" id="UP000051298">
    <property type="component" value="Unassembled WGS sequence"/>
</dbReference>
<evidence type="ECO:0000256" key="9">
    <source>
        <dbReference type="ARBA" id="ARBA00031636"/>
    </source>
</evidence>
<evidence type="ECO:0000256" key="7">
    <source>
        <dbReference type="ARBA" id="ARBA00023065"/>
    </source>
</evidence>
<keyword evidence="2" id="KW-0813">Transport</keyword>
<dbReference type="InterPro" id="IPR002528">
    <property type="entry name" value="MATE_fam"/>
</dbReference>
<feature type="transmembrane region" description="Helical" evidence="10">
    <location>
        <begin position="423"/>
        <end position="443"/>
    </location>
</feature>
<evidence type="ECO:0000256" key="1">
    <source>
        <dbReference type="ARBA" id="ARBA00004429"/>
    </source>
</evidence>
<dbReference type="Pfam" id="PF01554">
    <property type="entry name" value="MatE"/>
    <property type="match status" value="2"/>
</dbReference>
<proteinExistence type="predicted"/>
<dbReference type="GO" id="GO:0005886">
    <property type="term" value="C:plasma membrane"/>
    <property type="evidence" value="ECO:0007669"/>
    <property type="project" value="UniProtKB-SubCell"/>
</dbReference>
<evidence type="ECO:0000313" key="12">
    <source>
        <dbReference type="Proteomes" id="UP000051298"/>
    </source>
</evidence>
<protein>
    <recommendedName>
        <fullName evidence="9">Multidrug-efflux transporter</fullName>
    </recommendedName>
</protein>
<evidence type="ECO:0000256" key="4">
    <source>
        <dbReference type="ARBA" id="ARBA00022475"/>
    </source>
</evidence>
<evidence type="ECO:0000256" key="2">
    <source>
        <dbReference type="ARBA" id="ARBA00022448"/>
    </source>
</evidence>
<dbReference type="RefSeq" id="WP_058122770.1">
    <property type="nucleotide sequence ID" value="NZ_CYRX01000010.1"/>
</dbReference>
<dbReference type="GO" id="GO:0006811">
    <property type="term" value="P:monoatomic ion transport"/>
    <property type="evidence" value="ECO:0007669"/>
    <property type="project" value="UniProtKB-KW"/>
</dbReference>
<reference evidence="11 12" key="1">
    <citation type="submission" date="2015-09" db="EMBL/GenBank/DDBJ databases">
        <authorList>
            <consortium name="Swine Surveillance"/>
        </authorList>
    </citation>
    <scope>NUCLEOTIDE SEQUENCE [LARGE SCALE GENOMIC DNA]</scope>
    <source>
        <strain evidence="11 12">CECT 5294</strain>
    </source>
</reference>
<feature type="transmembrane region" description="Helical" evidence="10">
    <location>
        <begin position="399"/>
        <end position="417"/>
    </location>
</feature>
<name>A0A0P1EXC4_9RHOB</name>
<comment type="subcellular location">
    <subcellularLocation>
        <location evidence="1">Cell inner membrane</location>
        <topology evidence="1">Multi-pass membrane protein</topology>
    </subcellularLocation>
</comment>
<evidence type="ECO:0000256" key="10">
    <source>
        <dbReference type="SAM" id="Phobius"/>
    </source>
</evidence>
<feature type="transmembrane region" description="Helical" evidence="10">
    <location>
        <begin position="282"/>
        <end position="303"/>
    </location>
</feature>
<feature type="transmembrane region" description="Helical" evidence="10">
    <location>
        <begin position="357"/>
        <end position="378"/>
    </location>
</feature>
<dbReference type="PANTHER" id="PTHR43298:SF2">
    <property type="entry name" value="FMN_FAD EXPORTER YEEO-RELATED"/>
    <property type="match status" value="1"/>
</dbReference>
<evidence type="ECO:0000256" key="8">
    <source>
        <dbReference type="ARBA" id="ARBA00023136"/>
    </source>
</evidence>
<dbReference type="InterPro" id="IPR048279">
    <property type="entry name" value="MdtK-like"/>
</dbReference>
<dbReference type="InterPro" id="IPR050222">
    <property type="entry name" value="MATE_MdtK"/>
</dbReference>
<feature type="transmembrane region" description="Helical" evidence="10">
    <location>
        <begin position="46"/>
        <end position="78"/>
    </location>
</feature>
<keyword evidence="7" id="KW-0406">Ion transport</keyword>
<dbReference type="PIRSF" id="PIRSF006603">
    <property type="entry name" value="DinF"/>
    <property type="match status" value="1"/>
</dbReference>
<evidence type="ECO:0000313" key="11">
    <source>
        <dbReference type="EMBL" id="CUH59622.1"/>
    </source>
</evidence>
<dbReference type="NCBIfam" id="TIGR00797">
    <property type="entry name" value="matE"/>
    <property type="match status" value="1"/>
</dbReference>
<keyword evidence="8 10" id="KW-0472">Membrane</keyword>
<feature type="transmembrane region" description="Helical" evidence="10">
    <location>
        <begin position="21"/>
        <end position="40"/>
    </location>
</feature>
<feature type="transmembrane region" description="Helical" evidence="10">
    <location>
        <begin position="165"/>
        <end position="187"/>
    </location>
</feature>
<keyword evidence="6 10" id="KW-1133">Transmembrane helix</keyword>
<dbReference type="GO" id="GO:0015297">
    <property type="term" value="F:antiporter activity"/>
    <property type="evidence" value="ECO:0007669"/>
    <property type="project" value="UniProtKB-KW"/>
</dbReference>
<accession>A0A0P1EXC4</accession>
<dbReference type="EMBL" id="CYRX01000010">
    <property type="protein sequence ID" value="CUH59622.1"/>
    <property type="molecule type" value="Genomic_DNA"/>
</dbReference>
<organism evidence="11 12">
    <name type="scientific">Thalassobacter stenotrophicus</name>
    <dbReference type="NCBI Taxonomy" id="266809"/>
    <lineage>
        <taxon>Bacteria</taxon>
        <taxon>Pseudomonadati</taxon>
        <taxon>Pseudomonadota</taxon>
        <taxon>Alphaproteobacteria</taxon>
        <taxon>Rhodobacterales</taxon>
        <taxon>Roseobacteraceae</taxon>
        <taxon>Thalassobacter</taxon>
    </lineage>
</organism>